<proteinExistence type="predicted"/>
<sequence length="71" mass="8270">MVSAVAMNGRLDVQMGANQVAFPQMIIIIICGSFPAIRLVTGRRPRRFSLFMKIFWFMPFPFFFLFTHCFC</sequence>
<feature type="transmembrane region" description="Helical" evidence="1">
    <location>
        <begin position="20"/>
        <end position="41"/>
    </location>
</feature>
<accession>A0A8S5SB91</accession>
<protein>
    <submittedName>
        <fullName evidence="2">Uncharacterized protein</fullName>
    </submittedName>
</protein>
<dbReference type="EMBL" id="BK032564">
    <property type="protein sequence ID" value="DAF48192.1"/>
    <property type="molecule type" value="Genomic_DNA"/>
</dbReference>
<keyword evidence="1" id="KW-0812">Transmembrane</keyword>
<feature type="transmembrane region" description="Helical" evidence="1">
    <location>
        <begin position="48"/>
        <end position="66"/>
    </location>
</feature>
<evidence type="ECO:0000313" key="2">
    <source>
        <dbReference type="EMBL" id="DAF48192.1"/>
    </source>
</evidence>
<evidence type="ECO:0000256" key="1">
    <source>
        <dbReference type="SAM" id="Phobius"/>
    </source>
</evidence>
<organism evidence="2">
    <name type="scientific">Siphoviridae sp. ct5lU19</name>
    <dbReference type="NCBI Taxonomy" id="2827780"/>
    <lineage>
        <taxon>Viruses</taxon>
        <taxon>Duplodnaviria</taxon>
        <taxon>Heunggongvirae</taxon>
        <taxon>Uroviricota</taxon>
        <taxon>Caudoviricetes</taxon>
    </lineage>
</organism>
<reference evidence="2" key="1">
    <citation type="journal article" date="2021" name="Proc. Natl. Acad. Sci. U.S.A.">
        <title>A Catalog of Tens of Thousands of Viruses from Human Metagenomes Reveals Hidden Associations with Chronic Diseases.</title>
        <authorList>
            <person name="Tisza M.J."/>
            <person name="Buck C.B."/>
        </authorList>
    </citation>
    <scope>NUCLEOTIDE SEQUENCE</scope>
    <source>
        <strain evidence="2">Ct5lU19</strain>
    </source>
</reference>
<keyword evidence="1" id="KW-1133">Transmembrane helix</keyword>
<keyword evidence="1" id="KW-0472">Membrane</keyword>
<name>A0A8S5SB91_9CAUD</name>